<feature type="chain" id="PRO_5014862979" evidence="1">
    <location>
        <begin position="18"/>
        <end position="114"/>
    </location>
</feature>
<sequence>MKATLFVSLLLSLGVSATPAVDTTTIEDGGYTYTGIDKPVAAASLATLLMQTVTQESVSVQEITAAGLVAAGVCSASLDLALDSVGPKRLRLLSMPSVGLDWNPKCIFNILTGM</sequence>
<keyword evidence="1" id="KW-0732">Signal</keyword>
<feature type="signal peptide" evidence="1">
    <location>
        <begin position="1"/>
        <end position="17"/>
    </location>
</feature>
<name>A0A2L2TQ41_9HYPO</name>
<protein>
    <submittedName>
        <fullName evidence="2">Uncharacterized protein</fullName>
    </submittedName>
</protein>
<evidence type="ECO:0000256" key="1">
    <source>
        <dbReference type="SAM" id="SignalP"/>
    </source>
</evidence>
<dbReference type="Proteomes" id="UP000245910">
    <property type="component" value="Chromosome III"/>
</dbReference>
<keyword evidence="3" id="KW-1185">Reference proteome</keyword>
<evidence type="ECO:0000313" key="2">
    <source>
        <dbReference type="EMBL" id="CEI70703.1"/>
    </source>
</evidence>
<organism evidence="2 3">
    <name type="scientific">Fusarium venenatum</name>
    <dbReference type="NCBI Taxonomy" id="56646"/>
    <lineage>
        <taxon>Eukaryota</taxon>
        <taxon>Fungi</taxon>
        <taxon>Dikarya</taxon>
        <taxon>Ascomycota</taxon>
        <taxon>Pezizomycotina</taxon>
        <taxon>Sordariomycetes</taxon>
        <taxon>Hypocreomycetidae</taxon>
        <taxon>Hypocreales</taxon>
        <taxon>Nectriaceae</taxon>
        <taxon>Fusarium</taxon>
    </lineage>
</organism>
<reference evidence="3" key="1">
    <citation type="submission" date="2014-10" db="EMBL/GenBank/DDBJ databases">
        <authorList>
            <person name="King R."/>
        </authorList>
    </citation>
    <scope>NUCLEOTIDE SEQUENCE [LARGE SCALE GENOMIC DNA]</scope>
    <source>
        <strain evidence="3">A3/5</strain>
    </source>
</reference>
<proteinExistence type="predicted"/>
<evidence type="ECO:0000313" key="3">
    <source>
        <dbReference type="Proteomes" id="UP000245910"/>
    </source>
</evidence>
<dbReference type="AlphaFoldDB" id="A0A2L2TQ41"/>
<dbReference type="EMBL" id="LN649231">
    <property type="protein sequence ID" value="CEI70703.1"/>
    <property type="molecule type" value="Genomic_DNA"/>
</dbReference>
<accession>A0A2L2TQ41</accession>